<evidence type="ECO:0000313" key="1">
    <source>
        <dbReference type="EMBL" id="MBI0313359.1"/>
    </source>
</evidence>
<dbReference type="EMBL" id="JAEEAQ010000068">
    <property type="protein sequence ID" value="MBI0313359.1"/>
    <property type="molecule type" value="Genomic_DNA"/>
</dbReference>
<name>A0ABS0R8R6_9ACTN</name>
<dbReference type="RefSeq" id="WP_198276518.1">
    <property type="nucleotide sequence ID" value="NZ_BAAAIF010000045.1"/>
</dbReference>
<proteinExistence type="predicted"/>
<organism evidence="1 2">
    <name type="scientific">Streptomyces javensis</name>
    <dbReference type="NCBI Taxonomy" id="114698"/>
    <lineage>
        <taxon>Bacteria</taxon>
        <taxon>Bacillati</taxon>
        <taxon>Actinomycetota</taxon>
        <taxon>Actinomycetes</taxon>
        <taxon>Kitasatosporales</taxon>
        <taxon>Streptomycetaceae</taxon>
        <taxon>Streptomyces</taxon>
        <taxon>Streptomyces violaceusniger group</taxon>
    </lineage>
</organism>
<reference evidence="1 2" key="1">
    <citation type="submission" date="2020-12" db="EMBL/GenBank/DDBJ databases">
        <authorList>
            <person name="Kusuma A.B."/>
            <person name="Nouioui I."/>
            <person name="Goodfellow M."/>
        </authorList>
    </citation>
    <scope>NUCLEOTIDE SEQUENCE [LARGE SCALE GENOMIC DNA]</scope>
    <source>
        <strain evidence="1 2">DSM 41764</strain>
    </source>
</reference>
<evidence type="ECO:0000313" key="2">
    <source>
        <dbReference type="Proteomes" id="UP000638849"/>
    </source>
</evidence>
<keyword evidence="2" id="KW-1185">Reference proteome</keyword>
<gene>
    <name evidence="1" type="ORF">JBF12_10220</name>
</gene>
<protein>
    <submittedName>
        <fullName evidence="1">Uncharacterized protein</fullName>
    </submittedName>
</protein>
<sequence>MTIRPTPPWENLDPLTRASLEDQTPARLQRVMYGLGEDYDQIPVGEFTADIARADRWLNELRAKDPEAARIFHGLTFADAAWSGRAEYYLCDALIEWGNAHHDAGVWGLPVIRDLFGKYDKQ</sequence>
<dbReference type="Proteomes" id="UP000638849">
    <property type="component" value="Unassembled WGS sequence"/>
</dbReference>
<comment type="caution">
    <text evidence="1">The sequence shown here is derived from an EMBL/GenBank/DDBJ whole genome shotgun (WGS) entry which is preliminary data.</text>
</comment>
<accession>A0ABS0R8R6</accession>